<reference evidence="4 5" key="1">
    <citation type="journal article" date="2013" name="Curr. Biol.">
        <title>The Genome of the Foraminiferan Reticulomyxa filosa.</title>
        <authorList>
            <person name="Glockner G."/>
            <person name="Hulsmann N."/>
            <person name="Schleicher M."/>
            <person name="Noegel A.A."/>
            <person name="Eichinger L."/>
            <person name="Gallinger C."/>
            <person name="Pawlowski J."/>
            <person name="Sierra R."/>
            <person name="Euteneuer U."/>
            <person name="Pillet L."/>
            <person name="Moustafa A."/>
            <person name="Platzer M."/>
            <person name="Groth M."/>
            <person name="Szafranski K."/>
            <person name="Schliwa M."/>
        </authorList>
    </citation>
    <scope>NUCLEOTIDE SEQUENCE [LARGE SCALE GENOMIC DNA]</scope>
</reference>
<dbReference type="PANTHER" id="PTHR43690:SF18">
    <property type="entry name" value="INSULIN-DEGRADING ENZYME-RELATED"/>
    <property type="match status" value="1"/>
</dbReference>
<evidence type="ECO:0000259" key="3">
    <source>
        <dbReference type="Pfam" id="PF22456"/>
    </source>
</evidence>
<feature type="region of interest" description="Disordered" evidence="2">
    <location>
        <begin position="182"/>
        <end position="224"/>
    </location>
</feature>
<evidence type="ECO:0000313" key="5">
    <source>
        <dbReference type="Proteomes" id="UP000023152"/>
    </source>
</evidence>
<gene>
    <name evidence="4" type="ORF">RFI_19464</name>
</gene>
<dbReference type="SUPFAM" id="SSF63411">
    <property type="entry name" value="LuxS/MPP-like metallohydrolase"/>
    <property type="match status" value="1"/>
</dbReference>
<comment type="caution">
    <text evidence="4">The sequence shown here is derived from an EMBL/GenBank/DDBJ whole genome shotgun (WGS) entry which is preliminary data.</text>
</comment>
<evidence type="ECO:0000313" key="4">
    <source>
        <dbReference type="EMBL" id="ETO17846.1"/>
    </source>
</evidence>
<feature type="domain" description="Coenzyme PQQ synthesis protein F-like C-terminal lobe" evidence="3">
    <location>
        <begin position="2"/>
        <end position="101"/>
    </location>
</feature>
<feature type="compositionally biased region" description="Low complexity" evidence="2">
    <location>
        <begin position="197"/>
        <end position="210"/>
    </location>
</feature>
<dbReference type="Pfam" id="PF22456">
    <property type="entry name" value="PqqF-like_C_4"/>
    <property type="match status" value="1"/>
</dbReference>
<sequence>MTEPLFDELRTKKQLGYSVSCYYRVIHGVGHFGVELLSSQYQCDEIAFYVLEFLCQYFYKEHLQVRLQQNDFKKFKKYVKSQTVSVMAPDINLRGRFDRFWTTMVQDNWFLFDRKKIIQKYLQHVKLVDVIDFFEKYILLLKPNPPTIAAGDGGAPTFVRNDNVRCVILAIHAQKFKKTTADAVSTDNDADDEKKQQSQSSQPSEQSQQQHNNNRLKTLTSKIWRNDSPKALEETKTKFGIFTISTVSKSLNK</sequence>
<proteinExistence type="predicted"/>
<dbReference type="PANTHER" id="PTHR43690">
    <property type="entry name" value="NARDILYSIN"/>
    <property type="match status" value="1"/>
</dbReference>
<dbReference type="GO" id="GO:0046872">
    <property type="term" value="F:metal ion binding"/>
    <property type="evidence" value="ECO:0007669"/>
    <property type="project" value="UniProtKB-KW"/>
</dbReference>
<feature type="compositionally biased region" description="Polar residues" evidence="2">
    <location>
        <begin position="211"/>
        <end position="223"/>
    </location>
</feature>
<evidence type="ECO:0000256" key="1">
    <source>
        <dbReference type="ARBA" id="ARBA00022723"/>
    </source>
</evidence>
<organism evidence="4 5">
    <name type="scientific">Reticulomyxa filosa</name>
    <dbReference type="NCBI Taxonomy" id="46433"/>
    <lineage>
        <taxon>Eukaryota</taxon>
        <taxon>Sar</taxon>
        <taxon>Rhizaria</taxon>
        <taxon>Retaria</taxon>
        <taxon>Foraminifera</taxon>
        <taxon>Monothalamids</taxon>
        <taxon>Reticulomyxidae</taxon>
        <taxon>Reticulomyxa</taxon>
    </lineage>
</organism>
<dbReference type="Gene3D" id="3.30.830.10">
    <property type="entry name" value="Metalloenzyme, LuxS/M16 peptidase-like"/>
    <property type="match status" value="1"/>
</dbReference>
<dbReference type="InterPro" id="IPR011249">
    <property type="entry name" value="Metalloenz_LuxS/M16"/>
</dbReference>
<name>X6MW41_RETFI</name>
<evidence type="ECO:0000256" key="2">
    <source>
        <dbReference type="SAM" id="MobiDB-lite"/>
    </source>
</evidence>
<keyword evidence="5" id="KW-1185">Reference proteome</keyword>
<dbReference type="AlphaFoldDB" id="X6MW41"/>
<dbReference type="InterPro" id="IPR054734">
    <property type="entry name" value="PqqF-like_C_4"/>
</dbReference>
<dbReference type="EMBL" id="ASPP01015895">
    <property type="protein sequence ID" value="ETO17846.1"/>
    <property type="molecule type" value="Genomic_DNA"/>
</dbReference>
<dbReference type="OrthoDB" id="952271at2759"/>
<dbReference type="InterPro" id="IPR050626">
    <property type="entry name" value="Peptidase_M16"/>
</dbReference>
<accession>X6MW41</accession>
<protein>
    <recommendedName>
        <fullName evidence="3">Coenzyme PQQ synthesis protein F-like C-terminal lobe domain-containing protein</fullName>
    </recommendedName>
</protein>
<dbReference type="Proteomes" id="UP000023152">
    <property type="component" value="Unassembled WGS sequence"/>
</dbReference>
<keyword evidence="1" id="KW-0479">Metal-binding</keyword>